<sequence length="334" mass="35176">MSRLTAIRLFQRTGRAPSKQPGWATLCKYRARSMSNASPVIDVPELAAIIGADAVYLKFEGVHPTGTHKHRAARSVIRHAVRSQFAVVTVGSCGNYGAAIAFEAAASRASCHVFVPSNYARSRTAEMLEYGAEVHFVEGTYEDAVASSREFAVQSGAYDCNASGFADDLILRSYRAIAAELHEQVHGITAVWVPVGDGTTITGIYEGFRAKNKVARMYAVSSAGNNAACASVAAGMVVELQPADICPTSFNEPLISWRSAHAEDVVRLVRESGGGAIEVTDAQLSDAASQLSSFAAINSWPAGAAGLAGLIAAPAHLRTGRHAIVVTAAKNESP</sequence>
<evidence type="ECO:0000256" key="3">
    <source>
        <dbReference type="ARBA" id="ARBA00023239"/>
    </source>
</evidence>
<accession>A0A5K7X8F3</accession>
<evidence type="ECO:0000313" key="6">
    <source>
        <dbReference type="Proteomes" id="UP000326837"/>
    </source>
</evidence>
<name>A0A5K7X8F3_9BACT</name>
<dbReference type="GO" id="GO:0006567">
    <property type="term" value="P:L-threonine catabolic process"/>
    <property type="evidence" value="ECO:0007669"/>
    <property type="project" value="TreeGrafter"/>
</dbReference>
<feature type="domain" description="Tryptophan synthase beta chain-like PALP" evidence="4">
    <location>
        <begin position="38"/>
        <end position="327"/>
    </location>
</feature>
<keyword evidence="3" id="KW-0456">Lyase</keyword>
<dbReference type="EMBL" id="AP021861">
    <property type="protein sequence ID" value="BBO31041.1"/>
    <property type="molecule type" value="Genomic_DNA"/>
</dbReference>
<gene>
    <name evidence="5" type="ORF">PLANPX_0653</name>
</gene>
<evidence type="ECO:0000256" key="1">
    <source>
        <dbReference type="ARBA" id="ARBA00001933"/>
    </source>
</evidence>
<comment type="cofactor">
    <cofactor evidence="1">
        <name>pyridoxal 5'-phosphate</name>
        <dbReference type="ChEBI" id="CHEBI:597326"/>
    </cofactor>
</comment>
<keyword evidence="6" id="KW-1185">Reference proteome</keyword>
<proteinExistence type="predicted"/>
<dbReference type="SUPFAM" id="SSF53686">
    <property type="entry name" value="Tryptophan synthase beta subunit-like PLP-dependent enzymes"/>
    <property type="match status" value="1"/>
</dbReference>
<dbReference type="GO" id="GO:0003941">
    <property type="term" value="F:L-serine ammonia-lyase activity"/>
    <property type="evidence" value="ECO:0007669"/>
    <property type="project" value="TreeGrafter"/>
</dbReference>
<dbReference type="GO" id="GO:0009097">
    <property type="term" value="P:isoleucine biosynthetic process"/>
    <property type="evidence" value="ECO:0007669"/>
    <property type="project" value="TreeGrafter"/>
</dbReference>
<dbReference type="GO" id="GO:0006565">
    <property type="term" value="P:L-serine catabolic process"/>
    <property type="evidence" value="ECO:0007669"/>
    <property type="project" value="TreeGrafter"/>
</dbReference>
<keyword evidence="2" id="KW-0663">Pyridoxal phosphate</keyword>
<reference evidence="6" key="1">
    <citation type="submission" date="2019-10" db="EMBL/GenBank/DDBJ databases">
        <title>Lacipirellula parvula gen. nov., sp. nov., representing a lineage of planctomycetes widespread in freshwater anoxic habitats, and description of the family Lacipirellulaceae.</title>
        <authorList>
            <person name="Dedysh S.N."/>
            <person name="Kulichevskaya I.S."/>
            <person name="Beletsky A.V."/>
            <person name="Rakitin A.L."/>
            <person name="Mardanov A.V."/>
            <person name="Ivanova A.A."/>
            <person name="Saltykova V.X."/>
            <person name="Rijpstra W.I.C."/>
            <person name="Sinninghe Damste J.S."/>
            <person name="Ravin N.V."/>
        </authorList>
    </citation>
    <scope>NUCLEOTIDE SEQUENCE [LARGE SCALE GENOMIC DNA]</scope>
    <source>
        <strain evidence="6">PX69</strain>
    </source>
</reference>
<evidence type="ECO:0000256" key="2">
    <source>
        <dbReference type="ARBA" id="ARBA00022898"/>
    </source>
</evidence>
<dbReference type="KEGG" id="lpav:PLANPX_0653"/>
<evidence type="ECO:0000259" key="4">
    <source>
        <dbReference type="Pfam" id="PF00291"/>
    </source>
</evidence>
<evidence type="ECO:0000313" key="5">
    <source>
        <dbReference type="EMBL" id="BBO31041.1"/>
    </source>
</evidence>
<dbReference type="AlphaFoldDB" id="A0A5K7X8F3"/>
<dbReference type="PANTHER" id="PTHR48078">
    <property type="entry name" value="THREONINE DEHYDRATASE, MITOCHONDRIAL-RELATED"/>
    <property type="match status" value="1"/>
</dbReference>
<dbReference type="GO" id="GO:0004794">
    <property type="term" value="F:threonine deaminase activity"/>
    <property type="evidence" value="ECO:0007669"/>
    <property type="project" value="TreeGrafter"/>
</dbReference>
<dbReference type="InterPro" id="IPR036052">
    <property type="entry name" value="TrpB-like_PALP_sf"/>
</dbReference>
<dbReference type="Pfam" id="PF00291">
    <property type="entry name" value="PALP"/>
    <property type="match status" value="1"/>
</dbReference>
<protein>
    <recommendedName>
        <fullName evidence="4">Tryptophan synthase beta chain-like PALP domain-containing protein</fullName>
    </recommendedName>
</protein>
<dbReference type="PANTHER" id="PTHR48078:SF6">
    <property type="entry name" value="L-THREONINE DEHYDRATASE CATABOLIC TDCB"/>
    <property type="match status" value="1"/>
</dbReference>
<dbReference type="InterPro" id="IPR001926">
    <property type="entry name" value="TrpB-like_PALP"/>
</dbReference>
<dbReference type="RefSeq" id="WP_152097262.1">
    <property type="nucleotide sequence ID" value="NZ_AP021861.1"/>
</dbReference>
<dbReference type="InterPro" id="IPR050147">
    <property type="entry name" value="Ser/Thr_Dehydratase"/>
</dbReference>
<organism evidence="5 6">
    <name type="scientific">Lacipirellula parvula</name>
    <dbReference type="NCBI Taxonomy" id="2650471"/>
    <lineage>
        <taxon>Bacteria</taxon>
        <taxon>Pseudomonadati</taxon>
        <taxon>Planctomycetota</taxon>
        <taxon>Planctomycetia</taxon>
        <taxon>Pirellulales</taxon>
        <taxon>Lacipirellulaceae</taxon>
        <taxon>Lacipirellula</taxon>
    </lineage>
</organism>
<dbReference type="Proteomes" id="UP000326837">
    <property type="component" value="Chromosome"/>
</dbReference>
<dbReference type="Gene3D" id="3.40.50.1100">
    <property type="match status" value="2"/>
</dbReference>